<dbReference type="FunFam" id="1.10.287.950:FF:000001">
    <property type="entry name" value="Methyl-accepting chemotaxis sensory transducer"/>
    <property type="match status" value="1"/>
</dbReference>
<evidence type="ECO:0000256" key="6">
    <source>
        <dbReference type="ARBA" id="ARBA00023136"/>
    </source>
</evidence>
<keyword evidence="6 9" id="KW-0472">Membrane</keyword>
<evidence type="ECO:0000313" key="13">
    <source>
        <dbReference type="Proteomes" id="UP000266327"/>
    </source>
</evidence>
<dbReference type="CDD" id="cd11386">
    <property type="entry name" value="MCP_signal"/>
    <property type="match status" value="1"/>
</dbReference>
<dbReference type="PANTHER" id="PTHR43531">
    <property type="entry name" value="PROTEIN ICFG"/>
    <property type="match status" value="1"/>
</dbReference>
<dbReference type="RefSeq" id="WP_119785972.1">
    <property type="nucleotide sequence ID" value="NZ_QYUQ01000002.1"/>
</dbReference>
<dbReference type="Pfam" id="PF00015">
    <property type="entry name" value="MCPsignal"/>
    <property type="match status" value="1"/>
</dbReference>
<dbReference type="SMART" id="SM00283">
    <property type="entry name" value="MA"/>
    <property type="match status" value="1"/>
</dbReference>
<dbReference type="GO" id="GO:0004888">
    <property type="term" value="F:transmembrane signaling receptor activity"/>
    <property type="evidence" value="ECO:0007669"/>
    <property type="project" value="TreeGrafter"/>
</dbReference>
<comment type="similarity">
    <text evidence="7">Belongs to the methyl-accepting chemotaxis (MCP) protein family.</text>
</comment>
<keyword evidence="2" id="KW-1003">Cell membrane</keyword>
<evidence type="ECO:0000313" key="12">
    <source>
        <dbReference type="EMBL" id="RJG02471.1"/>
    </source>
</evidence>
<name>A0A3A3G3G4_9BURK</name>
<keyword evidence="8" id="KW-0807">Transducer</keyword>
<organism evidence="12 13">
    <name type="scientific">Noviherbaspirillum sedimenti</name>
    <dbReference type="NCBI Taxonomy" id="2320865"/>
    <lineage>
        <taxon>Bacteria</taxon>
        <taxon>Pseudomonadati</taxon>
        <taxon>Pseudomonadota</taxon>
        <taxon>Betaproteobacteria</taxon>
        <taxon>Burkholderiales</taxon>
        <taxon>Oxalobacteraceae</taxon>
        <taxon>Noviherbaspirillum</taxon>
    </lineage>
</organism>
<evidence type="ECO:0000256" key="2">
    <source>
        <dbReference type="ARBA" id="ARBA00022475"/>
    </source>
</evidence>
<gene>
    <name evidence="12" type="ORF">D3878_13520</name>
</gene>
<dbReference type="InterPro" id="IPR003660">
    <property type="entry name" value="HAMP_dom"/>
</dbReference>
<dbReference type="PANTHER" id="PTHR43531:SF14">
    <property type="entry name" value="METHYL-ACCEPTING CHEMOTAXIS PROTEIN I-RELATED"/>
    <property type="match status" value="1"/>
</dbReference>
<dbReference type="SMART" id="SM00304">
    <property type="entry name" value="HAMP"/>
    <property type="match status" value="1"/>
</dbReference>
<evidence type="ECO:0000259" key="11">
    <source>
        <dbReference type="PROSITE" id="PS50885"/>
    </source>
</evidence>
<dbReference type="AlphaFoldDB" id="A0A3A3G3G4"/>
<dbReference type="InterPro" id="IPR004089">
    <property type="entry name" value="MCPsignal_dom"/>
</dbReference>
<evidence type="ECO:0000256" key="9">
    <source>
        <dbReference type="SAM" id="Phobius"/>
    </source>
</evidence>
<dbReference type="PROSITE" id="PS50111">
    <property type="entry name" value="CHEMOTAXIS_TRANSDUC_2"/>
    <property type="match status" value="1"/>
</dbReference>
<evidence type="ECO:0000256" key="5">
    <source>
        <dbReference type="ARBA" id="ARBA00022989"/>
    </source>
</evidence>
<dbReference type="Gene3D" id="1.10.287.950">
    <property type="entry name" value="Methyl-accepting chemotaxis protein"/>
    <property type="match status" value="1"/>
</dbReference>
<dbReference type="Pfam" id="PF00672">
    <property type="entry name" value="HAMP"/>
    <property type="match status" value="1"/>
</dbReference>
<evidence type="ECO:0000256" key="8">
    <source>
        <dbReference type="PROSITE-ProRule" id="PRU00284"/>
    </source>
</evidence>
<dbReference type="OrthoDB" id="9054408at2"/>
<comment type="subcellular location">
    <subcellularLocation>
        <location evidence="1">Cell membrane</location>
        <topology evidence="1">Multi-pass membrane protein</topology>
    </subcellularLocation>
</comment>
<comment type="caution">
    <text evidence="12">The sequence shown here is derived from an EMBL/GenBank/DDBJ whole genome shotgun (WGS) entry which is preliminary data.</text>
</comment>
<keyword evidence="3" id="KW-0488">Methylation</keyword>
<dbReference type="Pfam" id="PF17200">
    <property type="entry name" value="sCache_2"/>
    <property type="match status" value="1"/>
</dbReference>
<feature type="transmembrane region" description="Helical" evidence="9">
    <location>
        <begin position="12"/>
        <end position="35"/>
    </location>
</feature>
<evidence type="ECO:0000259" key="10">
    <source>
        <dbReference type="PROSITE" id="PS50111"/>
    </source>
</evidence>
<reference evidence="13" key="1">
    <citation type="submission" date="2018-09" db="EMBL/GenBank/DDBJ databases">
        <authorList>
            <person name="Zhu H."/>
        </authorList>
    </citation>
    <scope>NUCLEOTIDE SEQUENCE [LARGE SCALE GENOMIC DNA]</scope>
    <source>
        <strain evidence="13">K1S02-23</strain>
    </source>
</reference>
<feature type="domain" description="HAMP" evidence="11">
    <location>
        <begin position="63"/>
        <end position="115"/>
    </location>
</feature>
<dbReference type="InterPro" id="IPR033480">
    <property type="entry name" value="sCache_2"/>
</dbReference>
<dbReference type="PROSITE" id="PS50885">
    <property type="entry name" value="HAMP"/>
    <property type="match status" value="1"/>
</dbReference>
<keyword evidence="4 9" id="KW-0812">Transmembrane</keyword>
<keyword evidence="13" id="KW-1185">Reference proteome</keyword>
<dbReference type="GO" id="GO:0005886">
    <property type="term" value="C:plasma membrane"/>
    <property type="evidence" value="ECO:0007669"/>
    <property type="project" value="UniProtKB-SubCell"/>
</dbReference>
<evidence type="ECO:0000256" key="4">
    <source>
        <dbReference type="ARBA" id="ARBA00022692"/>
    </source>
</evidence>
<accession>A0A3A3G3G4</accession>
<feature type="transmembrane region" description="Helical" evidence="9">
    <location>
        <begin position="41"/>
        <end position="61"/>
    </location>
</feature>
<dbReference type="InterPro" id="IPR051310">
    <property type="entry name" value="MCP_chemotaxis"/>
</dbReference>
<sequence>MNLANASIRVRLRFSLGILLSFLAAMTALALFTAAPDASQAMIAGTGAAMLVAGMLCAWWLSHSLIAPLQEAIAIARRMAEGDISEPFSARGHGELLELQQSLQEMSERMFQIVAKVRSGTTAVATSAGFVNGDNTALSARTETQASSLEETASSMEELTSTVRQNADNARQANQLVASAAGSAVKGGRVVDDVVATMGSIKDSSRKIVDIISVIDGIAFQTNILALNAAVEAARAGEQGRGFAVVAAEVRTLAQRSASAAKEIKTLIGDSVGKVEAGGQLVDEAGRAMKEIVTSVKRVEDIMSEIAAASAEQSSGIEEINKAVMQIDGMTQQNATLVEQSAKTVVSLQEQAVQLSQAVSVFDLGEREFGNAEEAQTLIERGCEILRTYGKQAFFDEVCNPTGQLIDRDLYLSACDDTDRIVVHGTLPRLVGIDGKAVKDPDGKHFIVEMLRIGRTQGNGWVDYKFVHPVTKEVMPKTAYVCAVGNIVMTCGFYKR</sequence>
<dbReference type="GO" id="GO:0007165">
    <property type="term" value="P:signal transduction"/>
    <property type="evidence" value="ECO:0007669"/>
    <property type="project" value="UniProtKB-KW"/>
</dbReference>
<dbReference type="SUPFAM" id="SSF58104">
    <property type="entry name" value="Methyl-accepting chemotaxis protein (MCP) signaling domain"/>
    <property type="match status" value="1"/>
</dbReference>
<feature type="domain" description="Methyl-accepting transducer" evidence="10">
    <location>
        <begin position="120"/>
        <end position="349"/>
    </location>
</feature>
<proteinExistence type="inferred from homology"/>
<dbReference type="EMBL" id="QYUQ01000002">
    <property type="protein sequence ID" value="RJG02471.1"/>
    <property type="molecule type" value="Genomic_DNA"/>
</dbReference>
<dbReference type="CDD" id="cd06225">
    <property type="entry name" value="HAMP"/>
    <property type="match status" value="1"/>
</dbReference>
<evidence type="ECO:0000256" key="1">
    <source>
        <dbReference type="ARBA" id="ARBA00004651"/>
    </source>
</evidence>
<protein>
    <submittedName>
        <fullName evidence="12">HAMP domain-containing protein</fullName>
    </submittedName>
</protein>
<evidence type="ECO:0000256" key="3">
    <source>
        <dbReference type="ARBA" id="ARBA00022481"/>
    </source>
</evidence>
<keyword evidence="5 9" id="KW-1133">Transmembrane helix</keyword>
<dbReference type="Proteomes" id="UP000266327">
    <property type="component" value="Unassembled WGS sequence"/>
</dbReference>
<evidence type="ECO:0000256" key="7">
    <source>
        <dbReference type="ARBA" id="ARBA00029447"/>
    </source>
</evidence>
<dbReference type="GO" id="GO:0006935">
    <property type="term" value="P:chemotaxis"/>
    <property type="evidence" value="ECO:0007669"/>
    <property type="project" value="TreeGrafter"/>
</dbReference>